<evidence type="ECO:0000313" key="1">
    <source>
        <dbReference type="EMBL" id="EGJ71809.1"/>
    </source>
</evidence>
<dbReference type="Proteomes" id="UP000018439">
    <property type="component" value="Chromosome"/>
</dbReference>
<dbReference type="EMBL" id="CM001167">
    <property type="protein sequence ID" value="EGJ71809.1"/>
    <property type="molecule type" value="Genomic_DNA"/>
</dbReference>
<dbReference type="eggNOG" id="ENOG502ZAQJ">
    <property type="taxonomic scope" value="Bacteria"/>
</dbReference>
<dbReference type="HOGENOM" id="CLU_057998_0_0_10"/>
<accession>F3ZQL4</accession>
<proteinExistence type="predicted"/>
<gene>
    <name evidence="1" type="ORF">Bcop_1617</name>
</gene>
<dbReference type="PROSITE" id="PS51257">
    <property type="entry name" value="PROKAR_LIPOPROTEIN"/>
    <property type="match status" value="1"/>
</dbReference>
<organism evidence="1 2">
    <name type="scientific">Bacteroides coprosuis DSM 18011</name>
    <dbReference type="NCBI Taxonomy" id="679937"/>
    <lineage>
        <taxon>Bacteria</taxon>
        <taxon>Pseudomonadati</taxon>
        <taxon>Bacteroidota</taxon>
        <taxon>Bacteroidia</taxon>
        <taxon>Bacteroidales</taxon>
        <taxon>Bacteroidaceae</taxon>
        <taxon>Bacteroides</taxon>
    </lineage>
</organism>
<dbReference type="OrthoDB" id="1027455at2"/>
<evidence type="ECO:0000313" key="2">
    <source>
        <dbReference type="Proteomes" id="UP000018439"/>
    </source>
</evidence>
<keyword evidence="2" id="KW-1185">Reference proteome</keyword>
<sequence length="398" mass="42864">MKKNVLFAAAAGIMLFSACSNDEDVIIDGANDVNVSGEITLALNAGGSGAETRSARPVYSSEAYSEVTDVELKLFKKNGENWEAATGVTTDLAEGWAISNWGTQNAVSPGTTDNKTTKTVKLKNLDKSAEYKLVAYGYKKELKTTLDWTAALAVATPNVGEDVEDVEDVEEIFAGEKVFSTNDKGKISTTPVQVEMRREVAGVLGYFKNIPEKVGETTVKSVRVYASSSNTAYNIPSLALQNQCGIVGTGKVTILNLTIPTDGVTVTDSIYNWAGKNETNLKTEDNSLLGGCFLVPFAKVDGKATFTIALCDEDGNDLKTWTGVLDQTQTGEDNSKIFNVNRNYFYSFGKKLKAGTTTGPDPENPDPDEPIDLSVNNEITIILNNAWGVIHNMGIEED</sequence>
<dbReference type="STRING" id="679937.Bcop_1617"/>
<evidence type="ECO:0008006" key="3">
    <source>
        <dbReference type="Google" id="ProtNLM"/>
    </source>
</evidence>
<dbReference type="AlphaFoldDB" id="F3ZQL4"/>
<protein>
    <recommendedName>
        <fullName evidence="3">Fimbrillin family protein</fullName>
    </recommendedName>
</protein>
<reference evidence="1 2" key="1">
    <citation type="journal article" date="2011" name="Stand. Genomic Sci.">
        <title>Non-contiguous finished genome sequence of Bacteroides coprosuis type strain (PC139).</title>
        <authorList>
            <person name="Land M."/>
            <person name="Held B."/>
            <person name="Gronow S."/>
            <person name="Abt B."/>
            <person name="Lucas S."/>
            <person name="Del Rio T.G."/>
            <person name="Nolan M."/>
            <person name="Tice H."/>
            <person name="Cheng J.F."/>
            <person name="Pitluck S."/>
            <person name="Liolios K."/>
            <person name="Pagani I."/>
            <person name="Ivanova N."/>
            <person name="Mavromatis K."/>
            <person name="Mikhailova N."/>
            <person name="Pati A."/>
            <person name="Tapia R."/>
            <person name="Han C."/>
            <person name="Goodwin L."/>
            <person name="Chen A."/>
            <person name="Palaniappan K."/>
            <person name="Hauser L."/>
            <person name="Brambilla E.M."/>
            <person name="Rohde M."/>
            <person name="Goker M."/>
            <person name="Detter J.C."/>
            <person name="Woyke T."/>
            <person name="Bristow J."/>
            <person name="Eisen J.A."/>
            <person name="Markowitz V."/>
            <person name="Hugenholtz P."/>
            <person name="Kyrpides N.C."/>
            <person name="Klenk H.P."/>
            <person name="Lapidus A."/>
        </authorList>
    </citation>
    <scope>NUCLEOTIDE SEQUENCE [LARGE SCALE GENOMIC DNA]</scope>
    <source>
        <strain evidence="1 2">DSM 18011</strain>
    </source>
</reference>
<name>F3ZQL4_9BACE</name>